<gene>
    <name evidence="2" type="ORF">M378DRAFT_180915</name>
</gene>
<name>A0A0C2SYG2_AMAMK</name>
<evidence type="ECO:0000313" key="3">
    <source>
        <dbReference type="Proteomes" id="UP000054549"/>
    </source>
</evidence>
<reference evidence="2 3" key="1">
    <citation type="submission" date="2014-04" db="EMBL/GenBank/DDBJ databases">
        <title>Evolutionary Origins and Diversification of the Mycorrhizal Mutualists.</title>
        <authorList>
            <consortium name="DOE Joint Genome Institute"/>
            <consortium name="Mycorrhizal Genomics Consortium"/>
            <person name="Kohler A."/>
            <person name="Kuo A."/>
            <person name="Nagy L.G."/>
            <person name="Floudas D."/>
            <person name="Copeland A."/>
            <person name="Barry K.W."/>
            <person name="Cichocki N."/>
            <person name="Veneault-Fourrey C."/>
            <person name="LaButti K."/>
            <person name="Lindquist E.A."/>
            <person name="Lipzen A."/>
            <person name="Lundell T."/>
            <person name="Morin E."/>
            <person name="Murat C."/>
            <person name="Riley R."/>
            <person name="Ohm R."/>
            <person name="Sun H."/>
            <person name="Tunlid A."/>
            <person name="Henrissat B."/>
            <person name="Grigoriev I.V."/>
            <person name="Hibbett D.S."/>
            <person name="Martin F."/>
        </authorList>
    </citation>
    <scope>NUCLEOTIDE SEQUENCE [LARGE SCALE GENOMIC DNA]</scope>
    <source>
        <strain evidence="2 3">Koide BX008</strain>
    </source>
</reference>
<feature type="region of interest" description="Disordered" evidence="1">
    <location>
        <begin position="151"/>
        <end position="170"/>
    </location>
</feature>
<proteinExistence type="predicted"/>
<evidence type="ECO:0000313" key="2">
    <source>
        <dbReference type="EMBL" id="KIL59189.1"/>
    </source>
</evidence>
<dbReference type="InParanoid" id="A0A0C2SYG2"/>
<accession>A0A0C2SYG2</accession>
<protein>
    <submittedName>
        <fullName evidence="2">Uncharacterized protein</fullName>
    </submittedName>
</protein>
<dbReference type="AlphaFoldDB" id="A0A0C2SYG2"/>
<sequence length="194" mass="21355">MSSSSTLDVIIPILLELANNRSPISQAVSAAIKVNTLVKMVKSDRAEYAGLGEDGIKLLYVVEQEWREKLNALTRILGKISELAKGNAAMSDVRAFWNSDEDELRVLREELQQLLPAFGVLSFDDLEIKSSERIKDIGDNTNQGITANAIKQRDDGRSSSGAQFLPSANNPTITGGEFNIVGRDYNSRSYGAWY</sequence>
<keyword evidence="3" id="KW-1185">Reference proteome</keyword>
<dbReference type="HOGENOM" id="CLU_086396_0_0_1"/>
<organism evidence="2 3">
    <name type="scientific">Amanita muscaria (strain Koide BX008)</name>
    <dbReference type="NCBI Taxonomy" id="946122"/>
    <lineage>
        <taxon>Eukaryota</taxon>
        <taxon>Fungi</taxon>
        <taxon>Dikarya</taxon>
        <taxon>Basidiomycota</taxon>
        <taxon>Agaricomycotina</taxon>
        <taxon>Agaricomycetes</taxon>
        <taxon>Agaricomycetidae</taxon>
        <taxon>Agaricales</taxon>
        <taxon>Pluteineae</taxon>
        <taxon>Amanitaceae</taxon>
        <taxon>Amanita</taxon>
    </lineage>
</organism>
<dbReference type="EMBL" id="KN818320">
    <property type="protein sequence ID" value="KIL59189.1"/>
    <property type="molecule type" value="Genomic_DNA"/>
</dbReference>
<evidence type="ECO:0000256" key="1">
    <source>
        <dbReference type="SAM" id="MobiDB-lite"/>
    </source>
</evidence>
<dbReference type="Proteomes" id="UP000054549">
    <property type="component" value="Unassembled WGS sequence"/>
</dbReference>
<feature type="compositionally biased region" description="Polar residues" evidence="1">
    <location>
        <begin position="158"/>
        <end position="170"/>
    </location>
</feature>